<dbReference type="AlphaFoldDB" id="A0A1G2B972"/>
<dbReference type="GO" id="GO:0005886">
    <property type="term" value="C:plasma membrane"/>
    <property type="evidence" value="ECO:0007669"/>
    <property type="project" value="UniProtKB-SubCell"/>
</dbReference>
<evidence type="ECO:0000256" key="5">
    <source>
        <dbReference type="ARBA" id="ARBA00022927"/>
    </source>
</evidence>
<protein>
    <recommendedName>
        <fullName evidence="9">Protein translocase subunit SecE</fullName>
    </recommendedName>
</protein>
<comment type="caution">
    <text evidence="10">The sequence shown here is derived from an EMBL/GenBank/DDBJ whole genome shotgun (WGS) entry which is preliminary data.</text>
</comment>
<comment type="subcellular location">
    <subcellularLocation>
        <location evidence="9">Cell membrane</location>
        <topology evidence="9">Single-pass membrane protein</topology>
    </subcellularLocation>
    <subcellularLocation>
        <location evidence="1">Membrane</location>
    </subcellularLocation>
</comment>
<dbReference type="Pfam" id="PF00584">
    <property type="entry name" value="SecE"/>
    <property type="match status" value="1"/>
</dbReference>
<dbReference type="Gene3D" id="1.20.5.1030">
    <property type="entry name" value="Preprotein translocase secy subunit"/>
    <property type="match status" value="1"/>
</dbReference>
<evidence type="ECO:0000256" key="7">
    <source>
        <dbReference type="ARBA" id="ARBA00023010"/>
    </source>
</evidence>
<dbReference type="HAMAP" id="MF_00422">
    <property type="entry name" value="SecE"/>
    <property type="match status" value="1"/>
</dbReference>
<dbReference type="InterPro" id="IPR038379">
    <property type="entry name" value="SecE_sf"/>
</dbReference>
<keyword evidence="8 9" id="KW-0472">Membrane</keyword>
<evidence type="ECO:0000256" key="8">
    <source>
        <dbReference type="ARBA" id="ARBA00023136"/>
    </source>
</evidence>
<dbReference type="GO" id="GO:0009306">
    <property type="term" value="P:protein secretion"/>
    <property type="evidence" value="ECO:0007669"/>
    <property type="project" value="UniProtKB-UniRule"/>
</dbReference>
<evidence type="ECO:0000256" key="2">
    <source>
        <dbReference type="ARBA" id="ARBA00022448"/>
    </source>
</evidence>
<evidence type="ECO:0000256" key="3">
    <source>
        <dbReference type="ARBA" id="ARBA00022475"/>
    </source>
</evidence>
<name>A0A1G2B972_9BACT</name>
<feature type="transmembrane region" description="Helical" evidence="9">
    <location>
        <begin position="43"/>
        <end position="64"/>
    </location>
</feature>
<organism evidence="10 11">
    <name type="scientific">Candidatus Kerfeldbacteria bacterium RIFOXYB2_FULL_38_14</name>
    <dbReference type="NCBI Taxonomy" id="1798547"/>
    <lineage>
        <taxon>Bacteria</taxon>
        <taxon>Candidatus Kerfeldiibacteriota</taxon>
    </lineage>
</organism>
<keyword evidence="2 9" id="KW-0813">Transport</keyword>
<keyword evidence="5 9" id="KW-0653">Protein transport</keyword>
<dbReference type="GO" id="GO:0006605">
    <property type="term" value="P:protein targeting"/>
    <property type="evidence" value="ECO:0007669"/>
    <property type="project" value="UniProtKB-UniRule"/>
</dbReference>
<dbReference type="NCBIfam" id="TIGR00964">
    <property type="entry name" value="secE_bact"/>
    <property type="match status" value="1"/>
</dbReference>
<comment type="subunit">
    <text evidence="9">Component of the Sec protein translocase complex. Heterotrimer consisting of SecY, SecE and SecG subunits. The heterotrimers can form oligomers, although 1 heterotrimer is thought to be able to translocate proteins. Interacts with the ribosome. Interacts with SecDF, and other proteins may be involved. Interacts with SecA.</text>
</comment>
<evidence type="ECO:0000256" key="4">
    <source>
        <dbReference type="ARBA" id="ARBA00022692"/>
    </source>
</evidence>
<evidence type="ECO:0000256" key="9">
    <source>
        <dbReference type="HAMAP-Rule" id="MF_00422"/>
    </source>
</evidence>
<accession>A0A1G2B972</accession>
<evidence type="ECO:0000256" key="6">
    <source>
        <dbReference type="ARBA" id="ARBA00022989"/>
    </source>
</evidence>
<comment type="function">
    <text evidence="9">Essential subunit of the Sec protein translocation channel SecYEG. Clamps together the 2 halves of SecY. May contact the channel plug during translocation.</text>
</comment>
<evidence type="ECO:0000256" key="1">
    <source>
        <dbReference type="ARBA" id="ARBA00004370"/>
    </source>
</evidence>
<dbReference type="GO" id="GO:0008320">
    <property type="term" value="F:protein transmembrane transporter activity"/>
    <property type="evidence" value="ECO:0007669"/>
    <property type="project" value="UniProtKB-UniRule"/>
</dbReference>
<dbReference type="InterPro" id="IPR001901">
    <property type="entry name" value="Translocase_SecE/Sec61-g"/>
</dbReference>
<dbReference type="GO" id="GO:0043952">
    <property type="term" value="P:protein transport by the Sec complex"/>
    <property type="evidence" value="ECO:0007669"/>
    <property type="project" value="UniProtKB-UniRule"/>
</dbReference>
<dbReference type="InterPro" id="IPR005807">
    <property type="entry name" value="SecE_bac"/>
</dbReference>
<dbReference type="PANTHER" id="PTHR33910">
    <property type="entry name" value="PROTEIN TRANSLOCASE SUBUNIT SECE"/>
    <property type="match status" value="1"/>
</dbReference>
<comment type="similarity">
    <text evidence="9">Belongs to the SecE/SEC61-gamma family.</text>
</comment>
<proteinExistence type="inferred from homology"/>
<dbReference type="EMBL" id="MHKI01000028">
    <property type="protein sequence ID" value="OGY85744.1"/>
    <property type="molecule type" value="Genomic_DNA"/>
</dbReference>
<evidence type="ECO:0000313" key="10">
    <source>
        <dbReference type="EMBL" id="OGY85744.1"/>
    </source>
</evidence>
<keyword evidence="4 9" id="KW-0812">Transmembrane</keyword>
<reference evidence="10 11" key="1">
    <citation type="journal article" date="2016" name="Nat. Commun.">
        <title>Thousands of microbial genomes shed light on interconnected biogeochemical processes in an aquifer system.</title>
        <authorList>
            <person name="Anantharaman K."/>
            <person name="Brown C.T."/>
            <person name="Hug L.A."/>
            <person name="Sharon I."/>
            <person name="Castelle C.J."/>
            <person name="Probst A.J."/>
            <person name="Thomas B.C."/>
            <person name="Singh A."/>
            <person name="Wilkins M.J."/>
            <person name="Karaoz U."/>
            <person name="Brodie E.L."/>
            <person name="Williams K.H."/>
            <person name="Hubbard S.S."/>
            <person name="Banfield J.F."/>
        </authorList>
    </citation>
    <scope>NUCLEOTIDE SEQUENCE [LARGE SCALE GENOMIC DNA]</scope>
</reference>
<dbReference type="Proteomes" id="UP000176420">
    <property type="component" value="Unassembled WGS sequence"/>
</dbReference>
<keyword evidence="7 9" id="KW-0811">Translocation</keyword>
<evidence type="ECO:0000313" key="11">
    <source>
        <dbReference type="Proteomes" id="UP000176420"/>
    </source>
</evidence>
<gene>
    <name evidence="9" type="primary">secE</name>
    <name evidence="10" type="ORF">A2319_00690</name>
</gene>
<keyword evidence="3 9" id="KW-1003">Cell membrane</keyword>
<dbReference type="PANTHER" id="PTHR33910:SF1">
    <property type="entry name" value="PROTEIN TRANSLOCASE SUBUNIT SECE"/>
    <property type="match status" value="1"/>
</dbReference>
<dbReference type="GO" id="GO:0065002">
    <property type="term" value="P:intracellular protein transmembrane transport"/>
    <property type="evidence" value="ECO:0007669"/>
    <property type="project" value="UniProtKB-UniRule"/>
</dbReference>
<keyword evidence="6 9" id="KW-1133">Transmembrane helix</keyword>
<sequence length="72" mass="8471">MDQKTHQQTNQKSGNILFNYLKESIQELKKVSWPSKQETWKKSWIVVWFSLGFAVFLGAVDFILNKIIEVIL</sequence>